<feature type="domain" description="CusB-like beta-barrel" evidence="5">
    <location>
        <begin position="223"/>
        <end position="289"/>
    </location>
</feature>
<sequence>MTILKQYGSRLINKYTIITAIIVVIIIAVTNSINNRPILNDEKVIRPVRTVKVEHKIAGKSLSLTGEILAKNEIDLAFRTDGKLIERLVSVGDTVTSGQTIARIDTQDAEDNFTSAKSNLSAAQAALAQAISNEARQKILLSKGVIANAKYEDATTQLQSAQAKVEGATASLNQAQNRLEYTNLQVDISGIITSINAEAGEVIKTGQVIMRVATDEGRDAVFNVPEQLFQNKPESKLPVEVSLSHDPSIKTIGYVREVSPQADSVTRTFAVKVGLTNPPEALKLGSTVTGCVTLNKASSIELPVMSLNKSNSSPAVWVVNPEDNTVSLRNIKIIGYNQDSIVVSEGLQNGELVVTAGVHSLHPGQQVKLQDK</sequence>
<feature type="coiled-coil region" evidence="2">
    <location>
        <begin position="151"/>
        <end position="178"/>
    </location>
</feature>
<dbReference type="NCBIfam" id="TIGR01730">
    <property type="entry name" value="RND_mfp"/>
    <property type="match status" value="1"/>
</dbReference>
<dbReference type="InterPro" id="IPR006143">
    <property type="entry name" value="RND_pump_MFP"/>
</dbReference>
<keyword evidence="8" id="KW-1185">Reference proteome</keyword>
<dbReference type="PANTHER" id="PTHR30469:SF38">
    <property type="entry name" value="HLYD FAMILY SECRETION PROTEIN"/>
    <property type="match status" value="1"/>
</dbReference>
<dbReference type="InterPro" id="IPR058624">
    <property type="entry name" value="MdtA-like_HH"/>
</dbReference>
<dbReference type="EMBL" id="JARJFB010000046">
    <property type="protein sequence ID" value="MEA0970783.1"/>
    <property type="molecule type" value="Genomic_DNA"/>
</dbReference>
<dbReference type="InterPro" id="IPR058792">
    <property type="entry name" value="Beta-barrel_RND_2"/>
</dbReference>
<dbReference type="SUPFAM" id="SSF111369">
    <property type="entry name" value="HlyD-like secretion proteins"/>
    <property type="match status" value="1"/>
</dbReference>
<evidence type="ECO:0000259" key="6">
    <source>
        <dbReference type="Pfam" id="PF25967"/>
    </source>
</evidence>
<evidence type="ECO:0000256" key="3">
    <source>
        <dbReference type="SAM" id="Phobius"/>
    </source>
</evidence>
<evidence type="ECO:0000313" key="7">
    <source>
        <dbReference type="EMBL" id="MEA0970783.1"/>
    </source>
</evidence>
<dbReference type="PANTHER" id="PTHR30469">
    <property type="entry name" value="MULTIDRUG RESISTANCE PROTEIN MDTA"/>
    <property type="match status" value="1"/>
</dbReference>
<organism evidence="7 8">
    <name type="scientific">Candidatus Megaera venefica</name>
    <dbReference type="NCBI Taxonomy" id="2055910"/>
    <lineage>
        <taxon>Bacteria</taxon>
        <taxon>Pseudomonadati</taxon>
        <taxon>Pseudomonadota</taxon>
        <taxon>Alphaproteobacteria</taxon>
        <taxon>Rickettsiales</taxon>
        <taxon>Rickettsiaceae</taxon>
        <taxon>Candidatus Megaera</taxon>
    </lineage>
</organism>
<dbReference type="Pfam" id="PF25967">
    <property type="entry name" value="RND-MFP_C"/>
    <property type="match status" value="1"/>
</dbReference>
<protein>
    <submittedName>
        <fullName evidence="7">Efflux RND transporter membrane fusion subunit</fullName>
    </submittedName>
</protein>
<evidence type="ECO:0000313" key="8">
    <source>
        <dbReference type="Proteomes" id="UP001291687"/>
    </source>
</evidence>
<dbReference type="Gene3D" id="2.40.30.170">
    <property type="match status" value="1"/>
</dbReference>
<dbReference type="Pfam" id="PF25954">
    <property type="entry name" value="Beta-barrel_RND_2"/>
    <property type="match status" value="1"/>
</dbReference>
<feature type="domain" description="Multidrug resistance protein MdtA-like C-terminal permuted SH3" evidence="6">
    <location>
        <begin position="310"/>
        <end position="358"/>
    </location>
</feature>
<dbReference type="Gene3D" id="2.40.50.100">
    <property type="match status" value="1"/>
</dbReference>
<reference evidence="7 8" key="1">
    <citation type="submission" date="2023-03" db="EMBL/GenBank/DDBJ databases">
        <title>Host association and intracellularity evolved multiple times independently in the Rickettsiales.</title>
        <authorList>
            <person name="Castelli M."/>
            <person name="Nardi T."/>
            <person name="Gammuto L."/>
            <person name="Bellinzona G."/>
            <person name="Sabaneyeva E."/>
            <person name="Potekhin A."/>
            <person name="Serra V."/>
            <person name="Petroni G."/>
            <person name="Sassera D."/>
        </authorList>
    </citation>
    <scope>NUCLEOTIDE SEQUENCE [LARGE SCALE GENOMIC DNA]</scope>
    <source>
        <strain evidence="7 8">Sr 2-6</strain>
    </source>
</reference>
<feature type="transmembrane region" description="Helical" evidence="3">
    <location>
        <begin position="12"/>
        <end position="33"/>
    </location>
</feature>
<dbReference type="RefSeq" id="WP_322776684.1">
    <property type="nucleotide sequence ID" value="NZ_JARJFB010000046.1"/>
</dbReference>
<feature type="domain" description="Multidrug resistance protein MdtA-like alpha-helical hairpin" evidence="4">
    <location>
        <begin position="114"/>
        <end position="182"/>
    </location>
</feature>
<evidence type="ECO:0000259" key="5">
    <source>
        <dbReference type="Pfam" id="PF25954"/>
    </source>
</evidence>
<dbReference type="InterPro" id="IPR058627">
    <property type="entry name" value="MdtA-like_C"/>
</dbReference>
<keyword evidence="3" id="KW-1133">Transmembrane helix</keyword>
<proteinExistence type="inferred from homology"/>
<keyword evidence="3" id="KW-0472">Membrane</keyword>
<dbReference type="Gene3D" id="1.10.287.470">
    <property type="entry name" value="Helix hairpin bin"/>
    <property type="match status" value="1"/>
</dbReference>
<comment type="caution">
    <text evidence="7">The sequence shown here is derived from an EMBL/GenBank/DDBJ whole genome shotgun (WGS) entry which is preliminary data.</text>
</comment>
<dbReference type="Pfam" id="PF25876">
    <property type="entry name" value="HH_MFP_RND"/>
    <property type="match status" value="1"/>
</dbReference>
<keyword evidence="3" id="KW-0812">Transmembrane</keyword>
<dbReference type="Proteomes" id="UP001291687">
    <property type="component" value="Unassembled WGS sequence"/>
</dbReference>
<gene>
    <name evidence="7" type="ORF">Megvenef_00752</name>
</gene>
<accession>A0ABU5NC84</accession>
<dbReference type="Gene3D" id="2.40.420.20">
    <property type="match status" value="1"/>
</dbReference>
<evidence type="ECO:0000256" key="2">
    <source>
        <dbReference type="SAM" id="Coils"/>
    </source>
</evidence>
<name>A0ABU5NC84_9RICK</name>
<comment type="similarity">
    <text evidence="1">Belongs to the membrane fusion protein (MFP) (TC 8.A.1) family.</text>
</comment>
<evidence type="ECO:0000256" key="1">
    <source>
        <dbReference type="ARBA" id="ARBA00009477"/>
    </source>
</evidence>
<keyword evidence="2" id="KW-0175">Coiled coil</keyword>
<evidence type="ECO:0000259" key="4">
    <source>
        <dbReference type="Pfam" id="PF25876"/>
    </source>
</evidence>